<keyword evidence="3" id="KW-1185">Reference proteome</keyword>
<dbReference type="AlphaFoldDB" id="A9MPL9"/>
<dbReference type="Proteomes" id="UP000002084">
    <property type="component" value="Chromosome"/>
</dbReference>
<reference evidence="2 3" key="1">
    <citation type="submission" date="2007-11" db="EMBL/GenBank/DDBJ databases">
        <authorList>
            <consortium name="The Salmonella enterica serovar Arizonae Genome Sequencing Project"/>
            <person name="McClelland M."/>
            <person name="Sanderson E.K."/>
            <person name="Porwollik S."/>
            <person name="Spieth J."/>
            <person name="Clifton W.S."/>
            <person name="Fulton R."/>
            <person name="Chunyan W."/>
            <person name="Wollam A."/>
            <person name="Shah N."/>
            <person name="Pepin K."/>
            <person name="Bhonagiri V."/>
            <person name="Nash W."/>
            <person name="Johnson M."/>
            <person name="Thiruvilangam P."/>
            <person name="Wilson R."/>
        </authorList>
    </citation>
    <scope>NUCLEOTIDE SEQUENCE [LARGE SCALE GENOMIC DNA]</scope>
    <source>
        <strain evidence="3">ATCC BAA-731 / CDC346-86 / RSK2980</strain>
    </source>
</reference>
<proteinExistence type="predicted"/>
<accession>A9MPL9</accession>
<dbReference type="EMBL" id="CP000880">
    <property type="protein sequence ID" value="ABX22663.1"/>
    <property type="molecule type" value="Genomic_DNA"/>
</dbReference>
<evidence type="ECO:0000313" key="3">
    <source>
        <dbReference type="Proteomes" id="UP000002084"/>
    </source>
</evidence>
<organism evidence="2 3">
    <name type="scientific">Salmonella arizonae (strain ATCC BAA-731 / CDC346-86 / RSK2980)</name>
    <dbReference type="NCBI Taxonomy" id="41514"/>
    <lineage>
        <taxon>Bacteria</taxon>
        <taxon>Pseudomonadati</taxon>
        <taxon>Pseudomonadota</taxon>
        <taxon>Gammaproteobacteria</taxon>
        <taxon>Enterobacterales</taxon>
        <taxon>Enterobacteriaceae</taxon>
        <taxon>Salmonella</taxon>
    </lineage>
</organism>
<evidence type="ECO:0000313" key="2">
    <source>
        <dbReference type="EMBL" id="ABX22663.1"/>
    </source>
</evidence>
<feature type="region of interest" description="Disordered" evidence="1">
    <location>
        <begin position="27"/>
        <end position="46"/>
    </location>
</feature>
<dbReference type="KEGG" id="ses:SARI_02815"/>
<dbReference type="HOGENOM" id="CLU_3188695_0_0_6"/>
<gene>
    <name evidence="2" type="ordered locus">SARI_02815</name>
</gene>
<name>A9MPL9_SALAR</name>
<protein>
    <submittedName>
        <fullName evidence="2">Uncharacterized protein</fullName>
    </submittedName>
</protein>
<feature type="compositionally biased region" description="Low complexity" evidence="1">
    <location>
        <begin position="27"/>
        <end position="38"/>
    </location>
</feature>
<evidence type="ECO:0000256" key="1">
    <source>
        <dbReference type="SAM" id="MobiDB-lite"/>
    </source>
</evidence>
<sequence>MTCSSGEAWLLPSAIYAIVMQRPRDAALSGADDAGGDVAQDRRPAR</sequence>